<protein>
    <recommendedName>
        <fullName evidence="9">Follitropin subunit beta</fullName>
    </recommendedName>
    <alternativeName>
        <fullName evidence="10">Follicle-stimulating hormone beta subunit</fullName>
    </alternativeName>
    <alternativeName>
        <fullName evidence="11">Follitropin beta chain</fullName>
    </alternativeName>
</protein>
<keyword evidence="14" id="KW-1185">Reference proteome</keyword>
<evidence type="ECO:0000256" key="5">
    <source>
        <dbReference type="ARBA" id="ARBA00023157"/>
    </source>
</evidence>
<reference evidence="15" key="1">
    <citation type="submission" date="2025-08" db="UniProtKB">
        <authorList>
            <consortium name="RefSeq"/>
        </authorList>
    </citation>
    <scope>IDENTIFICATION</scope>
    <source>
        <strain evidence="15">J_2021</strain>
        <tissue evidence="15">Erythrocytes</tissue>
    </source>
</reference>
<dbReference type="InterPro" id="IPR029034">
    <property type="entry name" value="Cystine-knot_cytokine"/>
</dbReference>
<keyword evidence="4 12" id="KW-0372">Hormone</keyword>
<dbReference type="GeneID" id="108715063"/>
<evidence type="ECO:0000256" key="3">
    <source>
        <dbReference type="ARBA" id="ARBA00022525"/>
    </source>
</evidence>
<evidence type="ECO:0000313" key="15">
    <source>
        <dbReference type="RefSeq" id="XP_018115399.1"/>
    </source>
</evidence>
<dbReference type="Pfam" id="PF00007">
    <property type="entry name" value="Cys_knot"/>
    <property type="match status" value="1"/>
</dbReference>
<dbReference type="Proteomes" id="UP000186698">
    <property type="component" value="Chromosome 4S"/>
</dbReference>
<dbReference type="Bgee" id="108715063">
    <property type="expression patterns" value="Expressed in brain and 1 other cell type or tissue"/>
</dbReference>
<dbReference type="GO" id="GO:0042699">
    <property type="term" value="P:follicle-stimulating hormone signaling pathway"/>
    <property type="evidence" value="ECO:0000318"/>
    <property type="project" value="GO_Central"/>
</dbReference>
<comment type="function">
    <text evidence="7">Together with the alpha chain CGA constitutes follitropin, the follicle-stimulating hormone, and provides its biological specificity to the hormone heterodimer. Binds FSHR, a G protein-coupled receptor, on target cells to activate downstream signaling pathways. Follitropin is involved in follicle development and spermatogenesis in reproductive organs.</text>
</comment>
<name>A0A1L8GDH0_XENLA</name>
<dbReference type="Xenbase" id="XB-GENE-17331415">
    <property type="gene designation" value="fshb.S"/>
</dbReference>
<organism evidence="14 15">
    <name type="scientific">Xenopus laevis</name>
    <name type="common">African clawed frog</name>
    <dbReference type="NCBI Taxonomy" id="8355"/>
    <lineage>
        <taxon>Eukaryota</taxon>
        <taxon>Metazoa</taxon>
        <taxon>Chordata</taxon>
        <taxon>Craniata</taxon>
        <taxon>Vertebrata</taxon>
        <taxon>Euteleostomi</taxon>
        <taxon>Amphibia</taxon>
        <taxon>Batrachia</taxon>
        <taxon>Anura</taxon>
        <taxon>Pipoidea</taxon>
        <taxon>Pipidae</taxon>
        <taxon>Xenopodinae</taxon>
        <taxon>Xenopus</taxon>
        <taxon>Xenopus</taxon>
    </lineage>
</organism>
<dbReference type="CTD" id="108715063"/>
<dbReference type="GO" id="GO:0016913">
    <property type="term" value="F:follicle-stimulating hormone activity"/>
    <property type="evidence" value="ECO:0000318"/>
    <property type="project" value="GO_Central"/>
</dbReference>
<evidence type="ECO:0000256" key="1">
    <source>
        <dbReference type="ARBA" id="ARBA00004613"/>
    </source>
</evidence>
<gene>
    <name evidence="15 16" type="primary">fshb.S</name>
</gene>
<comment type="subunit">
    <text evidence="8">Heterodimer. The active follitropin is a heterodimer composed of an alpha chain/CGA shared with other hormones and a unique beta chain/FSHB shown here.</text>
</comment>
<dbReference type="PROSITE" id="PS00689">
    <property type="entry name" value="GLYCO_HORMONE_BETA_2"/>
    <property type="match status" value="1"/>
</dbReference>
<evidence type="ECO:0000256" key="9">
    <source>
        <dbReference type="ARBA" id="ARBA00040964"/>
    </source>
</evidence>
<evidence type="ECO:0000256" key="2">
    <source>
        <dbReference type="ARBA" id="ARBA00006552"/>
    </source>
</evidence>
<evidence type="ECO:0000256" key="10">
    <source>
        <dbReference type="ARBA" id="ARBA00041687"/>
    </source>
</evidence>
<proteinExistence type="inferred from homology"/>
<evidence type="ECO:0000313" key="14">
    <source>
        <dbReference type="Proteomes" id="UP000186698"/>
    </source>
</evidence>
<dbReference type="FunFam" id="2.10.90.10:FF:000007">
    <property type="entry name" value="Luteinizing hormone beta subunit"/>
    <property type="match status" value="1"/>
</dbReference>
<dbReference type="PANTHER" id="PTHR11515:SF17">
    <property type="entry name" value="FOLLITROPIN SUBUNIT BETA"/>
    <property type="match status" value="1"/>
</dbReference>
<keyword evidence="6" id="KW-0325">Glycoprotein</keyword>
<comment type="similarity">
    <text evidence="2 12">Belongs to the glycoprotein hormones subunit beta family.</text>
</comment>
<evidence type="ECO:0000256" key="4">
    <source>
        <dbReference type="ARBA" id="ARBA00022702"/>
    </source>
</evidence>
<dbReference type="PaxDb" id="8355-A0A1L8GDH0"/>
<dbReference type="InterPro" id="IPR006208">
    <property type="entry name" value="Glyco_hormone_CN"/>
</dbReference>
<feature type="domain" description="Glycoprotein hormone subunit beta" evidence="13">
    <location>
        <begin position="18"/>
        <end position="122"/>
    </location>
</feature>
<dbReference type="RefSeq" id="XP_018115399.1">
    <property type="nucleotide sequence ID" value="XM_018259910.2"/>
</dbReference>
<dbReference type="AlphaFoldDB" id="A0A1L8GDH0"/>
<dbReference type="SMART" id="SM00068">
    <property type="entry name" value="GHB"/>
    <property type="match status" value="1"/>
</dbReference>
<evidence type="ECO:0000256" key="12">
    <source>
        <dbReference type="RuleBase" id="RU004069"/>
    </source>
</evidence>
<dbReference type="STRING" id="8355.A0A1L8GDH0"/>
<dbReference type="KEGG" id="xla:108715063"/>
<comment type="subcellular location">
    <subcellularLocation>
        <location evidence="1 12">Secreted</location>
    </subcellularLocation>
</comment>
<dbReference type="GO" id="GO:0005737">
    <property type="term" value="C:cytoplasm"/>
    <property type="evidence" value="ECO:0000318"/>
    <property type="project" value="GO_Central"/>
</dbReference>
<keyword evidence="5" id="KW-1015">Disulfide bond</keyword>
<dbReference type="PROSITE" id="PS00261">
    <property type="entry name" value="GLYCO_HORMONE_BETA_1"/>
    <property type="match status" value="1"/>
</dbReference>
<dbReference type="InterPro" id="IPR001545">
    <property type="entry name" value="Gonadotropin_bsu"/>
</dbReference>
<dbReference type="GO" id="GO:0005615">
    <property type="term" value="C:extracellular space"/>
    <property type="evidence" value="ECO:0000318"/>
    <property type="project" value="GO_Central"/>
</dbReference>
<keyword evidence="3" id="KW-0964">Secreted</keyword>
<evidence type="ECO:0000256" key="8">
    <source>
        <dbReference type="ARBA" id="ARBA00038691"/>
    </source>
</evidence>
<dbReference type="SUPFAM" id="SSF57501">
    <property type="entry name" value="Cystine-knot cytokines"/>
    <property type="match status" value="1"/>
</dbReference>
<dbReference type="AGR" id="Xenbase:XB-GENE-17331415"/>
<evidence type="ECO:0000259" key="13">
    <source>
        <dbReference type="Pfam" id="PF00007"/>
    </source>
</evidence>
<evidence type="ECO:0000256" key="7">
    <source>
        <dbReference type="ARBA" id="ARBA00037318"/>
    </source>
</evidence>
<evidence type="ECO:0000256" key="11">
    <source>
        <dbReference type="ARBA" id="ARBA00042045"/>
    </source>
</evidence>
<accession>A0A1L8GDH0</accession>
<dbReference type="Gene3D" id="2.10.90.10">
    <property type="entry name" value="Cystine-knot cytokines"/>
    <property type="match status" value="1"/>
</dbReference>
<dbReference type="InterPro" id="IPR018245">
    <property type="entry name" value="Gonadotropin_bsu_CS"/>
</dbReference>
<dbReference type="OrthoDB" id="8453657at2759"/>
<evidence type="ECO:0000313" key="16">
    <source>
        <dbReference type="Xenbase" id="XB-GENE-17331415"/>
    </source>
</evidence>
<dbReference type="OMA" id="YPVAIDC"/>
<evidence type="ECO:0000256" key="6">
    <source>
        <dbReference type="ARBA" id="ARBA00023180"/>
    </source>
</evidence>
<dbReference type="CDD" id="cd00069">
    <property type="entry name" value="GHB_like"/>
    <property type="match status" value="1"/>
</dbReference>
<sequence>MERLFVYVLVVCWKMIPCSSCELSNMTVVLEKEGCDTCITVNATWCSGYCLTKDSSSKHPLIKKVQHVCTYTDITYETVKLPGCAEDVDPYYSYPVAIDCRCDLCNIHTTDCTVRSLGPSYCSLGQEKEDFENH</sequence>
<dbReference type="PANTHER" id="PTHR11515">
    <property type="entry name" value="GLYCOPROTEIN HORMONE BETA CHAIN"/>
    <property type="match status" value="1"/>
</dbReference>